<dbReference type="PANTHER" id="PTHR36698">
    <property type="entry name" value="BLL5892 PROTEIN"/>
    <property type="match status" value="1"/>
</dbReference>
<dbReference type="Proteomes" id="UP001225378">
    <property type="component" value="Chromosome"/>
</dbReference>
<evidence type="ECO:0000259" key="2">
    <source>
        <dbReference type="Pfam" id="PF02470"/>
    </source>
</evidence>
<protein>
    <submittedName>
        <fullName evidence="3">MlaD family protein</fullName>
    </submittedName>
</protein>
<keyword evidence="1" id="KW-0472">Membrane</keyword>
<feature type="transmembrane region" description="Helical" evidence="1">
    <location>
        <begin position="12"/>
        <end position="34"/>
    </location>
</feature>
<dbReference type="RefSeq" id="WP_305907855.1">
    <property type="nucleotide sequence ID" value="NZ_CP157743.1"/>
</dbReference>
<dbReference type="InterPro" id="IPR003399">
    <property type="entry name" value="Mce/MlaD"/>
</dbReference>
<dbReference type="EMBL" id="CP157743">
    <property type="protein sequence ID" value="XBS19401.1"/>
    <property type="molecule type" value="Genomic_DNA"/>
</dbReference>
<keyword evidence="1" id="KW-1133">Transmembrane helix</keyword>
<feature type="domain" description="Mce/MlaD" evidence="2">
    <location>
        <begin position="45"/>
        <end position="118"/>
    </location>
</feature>
<keyword evidence="4" id="KW-1185">Reference proteome</keyword>
<name>A0AAU7NS13_9GAMM</name>
<dbReference type="PANTHER" id="PTHR36698:SF2">
    <property type="entry name" value="MCE_MLAD DOMAIN-CONTAINING PROTEIN"/>
    <property type="match status" value="1"/>
</dbReference>
<accession>A0AAU7NS13</accession>
<organism evidence="3 4">
    <name type="scientific">Methylomarinum roseum</name>
    <dbReference type="NCBI Taxonomy" id="3067653"/>
    <lineage>
        <taxon>Bacteria</taxon>
        <taxon>Pseudomonadati</taxon>
        <taxon>Pseudomonadota</taxon>
        <taxon>Gammaproteobacteria</taxon>
        <taxon>Methylococcales</taxon>
        <taxon>Methylococcaceae</taxon>
        <taxon>Methylomarinum</taxon>
    </lineage>
</organism>
<evidence type="ECO:0000313" key="4">
    <source>
        <dbReference type="Proteomes" id="UP001225378"/>
    </source>
</evidence>
<dbReference type="AlphaFoldDB" id="A0AAU7NS13"/>
<sequence>MQWSPTMGKDSFALLTGLFMAVLIAVSVIIVIWLGEFDHRSHTYVAVSRGAVTGLKPGSTVYYRGIAIGKVSDVSFDPDDPGLIVVPMAINEGVRLKRGVYATLEMQGVTGLTRIALKNRENMPGGYLPEGDNPGKRIPIEPSLIDRLSESGEDTLVESRELIRRLNRLLDDETIAHAQGTLLNLERASLRFNRLQDHVLTVLDDAPALLADARRALTDVHRLADEYRMLGGQVRDDLQVLSEESVATLATGRQVGRHLLDTTLPKADRLMLRLQDSARRFDRIATILEYDPQSLLLGADPLQPAPGEPGFEEAR</sequence>
<dbReference type="Pfam" id="PF02470">
    <property type="entry name" value="MlaD"/>
    <property type="match status" value="1"/>
</dbReference>
<dbReference type="KEGG" id="mech:Q9L42_013625"/>
<gene>
    <name evidence="3" type="ORF">Q9L42_013625</name>
</gene>
<keyword evidence="1" id="KW-0812">Transmembrane</keyword>
<reference evidence="3 4" key="1">
    <citation type="journal article" date="2024" name="Microbiology">
        <title>Methylomarinum rosea sp. nov., a novel halophilic methanotrophic bacterium from the hypersaline Lake Elton.</title>
        <authorList>
            <person name="Suleimanov R.Z."/>
            <person name="Oshkin I.Y."/>
            <person name="Danilova O.V."/>
            <person name="Suzina N.E."/>
            <person name="Dedysh S.N."/>
        </authorList>
    </citation>
    <scope>NUCLEOTIDE SEQUENCE [LARGE SCALE GENOMIC DNA]</scope>
    <source>
        <strain evidence="3 4">Ch1-1</strain>
    </source>
</reference>
<evidence type="ECO:0000256" key="1">
    <source>
        <dbReference type="SAM" id="Phobius"/>
    </source>
</evidence>
<evidence type="ECO:0000313" key="3">
    <source>
        <dbReference type="EMBL" id="XBS19401.1"/>
    </source>
</evidence>
<proteinExistence type="predicted"/>